<evidence type="ECO:0000313" key="4">
    <source>
        <dbReference type="EMBL" id="MCJ2179984.1"/>
    </source>
</evidence>
<sequence>MEIQEEILSYRRWRAGNLSYDERSNSLSLNETPLFLDRTAQAILIALLRANGAPVSKDNLLEAG</sequence>
<evidence type="ECO:0000256" key="2">
    <source>
        <dbReference type="PROSITE-ProRule" id="PRU01091"/>
    </source>
</evidence>
<evidence type="ECO:0000313" key="5">
    <source>
        <dbReference type="Proteomes" id="UP001162880"/>
    </source>
</evidence>
<comment type="caution">
    <text evidence="4">The sequence shown here is derived from an EMBL/GenBank/DDBJ whole genome shotgun (WGS) entry which is preliminary data.</text>
</comment>
<accession>A0ABT0B594</accession>
<feature type="domain" description="OmpR/PhoB-type" evidence="3">
    <location>
        <begin position="10"/>
        <end position="64"/>
    </location>
</feature>
<evidence type="ECO:0000256" key="1">
    <source>
        <dbReference type="ARBA" id="ARBA00023125"/>
    </source>
</evidence>
<dbReference type="InterPro" id="IPR001867">
    <property type="entry name" value="OmpR/PhoB-type_DNA-bd"/>
</dbReference>
<gene>
    <name evidence="4" type="ORF">MTR64_15545</name>
</gene>
<evidence type="ECO:0000259" key="3">
    <source>
        <dbReference type="PROSITE" id="PS51755"/>
    </source>
</evidence>
<organism evidence="4 5">
    <name type="scientific">Novosphingobium album</name>
    <name type="common">ex Hu et al. 2023</name>
    <dbReference type="NCBI Taxonomy" id="2930093"/>
    <lineage>
        <taxon>Bacteria</taxon>
        <taxon>Pseudomonadati</taxon>
        <taxon>Pseudomonadota</taxon>
        <taxon>Alphaproteobacteria</taxon>
        <taxon>Sphingomonadales</taxon>
        <taxon>Sphingomonadaceae</taxon>
        <taxon>Novosphingobium</taxon>
    </lineage>
</organism>
<dbReference type="Proteomes" id="UP001162880">
    <property type="component" value="Unassembled WGS sequence"/>
</dbReference>
<keyword evidence="1 2" id="KW-0238">DNA-binding</keyword>
<feature type="DNA-binding region" description="OmpR/PhoB-type" evidence="2">
    <location>
        <begin position="10"/>
        <end position="64"/>
    </location>
</feature>
<dbReference type="InterPro" id="IPR016032">
    <property type="entry name" value="Sig_transdc_resp-reg_C-effctor"/>
</dbReference>
<dbReference type="InterPro" id="IPR036388">
    <property type="entry name" value="WH-like_DNA-bd_sf"/>
</dbReference>
<name>A0ABT0B594_9SPHN</name>
<dbReference type="SUPFAM" id="SSF46894">
    <property type="entry name" value="C-terminal effector domain of the bipartite response regulators"/>
    <property type="match status" value="1"/>
</dbReference>
<reference evidence="4" key="1">
    <citation type="submission" date="2022-03" db="EMBL/GenBank/DDBJ databases">
        <title>Identification of a novel bacterium isolated from mangrove sediments.</title>
        <authorList>
            <person name="Pan X."/>
        </authorList>
    </citation>
    <scope>NUCLEOTIDE SEQUENCE</scope>
    <source>
        <strain evidence="4">B2580</strain>
    </source>
</reference>
<dbReference type="RefSeq" id="WP_243995283.1">
    <property type="nucleotide sequence ID" value="NZ_JALHLE010000026.1"/>
</dbReference>
<dbReference type="PROSITE" id="PS51755">
    <property type="entry name" value="OMPR_PHOB"/>
    <property type="match status" value="1"/>
</dbReference>
<protein>
    <recommendedName>
        <fullName evidence="3">OmpR/PhoB-type domain-containing protein</fullName>
    </recommendedName>
</protein>
<keyword evidence="5" id="KW-1185">Reference proteome</keyword>
<proteinExistence type="predicted"/>
<dbReference type="EMBL" id="JALHLE010000026">
    <property type="protein sequence ID" value="MCJ2179984.1"/>
    <property type="molecule type" value="Genomic_DNA"/>
</dbReference>
<dbReference type="Gene3D" id="1.10.10.10">
    <property type="entry name" value="Winged helix-like DNA-binding domain superfamily/Winged helix DNA-binding domain"/>
    <property type="match status" value="1"/>
</dbReference>